<organism evidence="1 2">
    <name type="scientific">Araneus ventricosus</name>
    <name type="common">Orbweaver spider</name>
    <name type="synonym">Epeira ventricosa</name>
    <dbReference type="NCBI Taxonomy" id="182803"/>
    <lineage>
        <taxon>Eukaryota</taxon>
        <taxon>Metazoa</taxon>
        <taxon>Ecdysozoa</taxon>
        <taxon>Arthropoda</taxon>
        <taxon>Chelicerata</taxon>
        <taxon>Arachnida</taxon>
        <taxon>Araneae</taxon>
        <taxon>Araneomorphae</taxon>
        <taxon>Entelegynae</taxon>
        <taxon>Araneoidea</taxon>
        <taxon>Araneidae</taxon>
        <taxon>Araneus</taxon>
    </lineage>
</organism>
<dbReference type="OrthoDB" id="10060618at2759"/>
<dbReference type="EMBL" id="BGPR01019298">
    <property type="protein sequence ID" value="GBN81545.1"/>
    <property type="molecule type" value="Genomic_DNA"/>
</dbReference>
<dbReference type="AlphaFoldDB" id="A0A4Y2S2R7"/>
<protein>
    <submittedName>
        <fullName evidence="1">Uncharacterized protein</fullName>
    </submittedName>
</protein>
<reference evidence="1 2" key="1">
    <citation type="journal article" date="2019" name="Sci. Rep.">
        <title>Orb-weaving spider Araneus ventricosus genome elucidates the spidroin gene catalogue.</title>
        <authorList>
            <person name="Kono N."/>
            <person name="Nakamura H."/>
            <person name="Ohtoshi R."/>
            <person name="Moran D.A.P."/>
            <person name="Shinohara A."/>
            <person name="Yoshida Y."/>
            <person name="Fujiwara M."/>
            <person name="Mori M."/>
            <person name="Tomita M."/>
            <person name="Arakawa K."/>
        </authorList>
    </citation>
    <scope>NUCLEOTIDE SEQUENCE [LARGE SCALE GENOMIC DNA]</scope>
</reference>
<proteinExistence type="predicted"/>
<name>A0A4Y2S2R7_ARAVE</name>
<evidence type="ECO:0000313" key="2">
    <source>
        <dbReference type="Proteomes" id="UP000499080"/>
    </source>
</evidence>
<accession>A0A4Y2S2R7</accession>
<sequence>MVCLPRSVRIEKNPMHRQCPAGRDSWCTYKRALCDGKEYLEQSPGLPNSVIKAIKPTYLIVLPKETFVQQKSLFLGAHSAEILFNSRFLGLLLIFNYLEISTDPLTPKNYMGIDIERVLKSKDYYNAPLSSAFKSAHEFFTLAPKMCPEKCVTPHSGSVAGRNNILAYSKKSACKKC</sequence>
<comment type="caution">
    <text evidence="1">The sequence shown here is derived from an EMBL/GenBank/DDBJ whole genome shotgun (WGS) entry which is preliminary data.</text>
</comment>
<gene>
    <name evidence="1" type="ORF">AVEN_72368_1</name>
</gene>
<dbReference type="Proteomes" id="UP000499080">
    <property type="component" value="Unassembled WGS sequence"/>
</dbReference>
<keyword evidence="2" id="KW-1185">Reference proteome</keyword>
<evidence type="ECO:0000313" key="1">
    <source>
        <dbReference type="EMBL" id="GBN81545.1"/>
    </source>
</evidence>